<evidence type="ECO:0000313" key="4">
    <source>
        <dbReference type="Proteomes" id="UP000483802"/>
    </source>
</evidence>
<evidence type="ECO:0000256" key="2">
    <source>
        <dbReference type="SAM" id="MobiDB-lite"/>
    </source>
</evidence>
<dbReference type="InterPro" id="IPR009012">
    <property type="entry name" value="GrpE_head"/>
</dbReference>
<dbReference type="GO" id="GO:0042803">
    <property type="term" value="F:protein homodimerization activity"/>
    <property type="evidence" value="ECO:0007669"/>
    <property type="project" value="InterPro"/>
</dbReference>
<dbReference type="AlphaFoldDB" id="A0A6L6WXX3"/>
<proteinExistence type="predicted"/>
<accession>A0A6L6WXX3</accession>
<feature type="region of interest" description="Disordered" evidence="2">
    <location>
        <begin position="1"/>
        <end position="59"/>
    </location>
</feature>
<dbReference type="Pfam" id="PF01025">
    <property type="entry name" value="GrpE"/>
    <property type="match status" value="1"/>
</dbReference>
<sequence length="227" mass="23127">MVPPVRVRDPGFPVPGPAPHLGCGNPATTCRRLTGTASMNPMDLPEPAAPAPGPSPDPDPDVPYAAAALAAYEGSKALAARDTAHRAHIERLLLLCADTLDACGRLLAGGPRRDPAAQHHALDLVARQLQTAVSAEGLEAFGCVGERAAPATHQIVEARPAPSGAADDEVLEVVRRGYRYQGQVLRAARVVVASTGGAEEGLRTDPAGPPSGDGTTSAPGPPVPPPA</sequence>
<protein>
    <submittedName>
        <fullName evidence="3">Nucleotide exchange factor GrpE</fullName>
    </submittedName>
</protein>
<dbReference type="GO" id="GO:0000774">
    <property type="term" value="F:adenyl-nucleotide exchange factor activity"/>
    <property type="evidence" value="ECO:0007669"/>
    <property type="project" value="InterPro"/>
</dbReference>
<dbReference type="InterPro" id="IPR000740">
    <property type="entry name" value="GrpE"/>
</dbReference>
<dbReference type="GO" id="GO:0051087">
    <property type="term" value="F:protein-folding chaperone binding"/>
    <property type="evidence" value="ECO:0007669"/>
    <property type="project" value="InterPro"/>
</dbReference>
<name>A0A6L6WXX3_9ACTN</name>
<organism evidence="3 4">
    <name type="scientific">Streptomyces typhae</name>
    <dbReference type="NCBI Taxonomy" id="2681492"/>
    <lineage>
        <taxon>Bacteria</taxon>
        <taxon>Bacillati</taxon>
        <taxon>Actinomycetota</taxon>
        <taxon>Actinomycetes</taxon>
        <taxon>Kitasatosporales</taxon>
        <taxon>Streptomycetaceae</taxon>
        <taxon>Streptomyces</taxon>
    </lineage>
</organism>
<dbReference type="GO" id="GO:0006457">
    <property type="term" value="P:protein folding"/>
    <property type="evidence" value="ECO:0007669"/>
    <property type="project" value="InterPro"/>
</dbReference>
<comment type="caution">
    <text evidence="3">The sequence shown here is derived from an EMBL/GenBank/DDBJ whole genome shotgun (WGS) entry which is preliminary data.</text>
</comment>
<evidence type="ECO:0000256" key="1">
    <source>
        <dbReference type="ARBA" id="ARBA00023186"/>
    </source>
</evidence>
<dbReference type="EMBL" id="WPNZ01000008">
    <property type="protein sequence ID" value="MVO86344.1"/>
    <property type="molecule type" value="Genomic_DNA"/>
</dbReference>
<evidence type="ECO:0000313" key="3">
    <source>
        <dbReference type="EMBL" id="MVO86344.1"/>
    </source>
</evidence>
<reference evidence="3 4" key="1">
    <citation type="submission" date="2019-11" db="EMBL/GenBank/DDBJ databases">
        <title>Streptomyces typhae sp. nov., a novel endophytic actinomycete isolated from the root of cattail pollen (Typha angustifolia L.).</title>
        <authorList>
            <person name="Peng C."/>
        </authorList>
    </citation>
    <scope>NUCLEOTIDE SEQUENCE [LARGE SCALE GENOMIC DNA]</scope>
    <source>
        <strain evidence="4">p1417</strain>
    </source>
</reference>
<keyword evidence="1" id="KW-0143">Chaperone</keyword>
<feature type="region of interest" description="Disordered" evidence="2">
    <location>
        <begin position="195"/>
        <end position="227"/>
    </location>
</feature>
<gene>
    <name evidence="3" type="primary">grpE</name>
    <name evidence="3" type="ORF">GPA10_16655</name>
</gene>
<keyword evidence="4" id="KW-1185">Reference proteome</keyword>
<feature type="compositionally biased region" description="Pro residues" evidence="2">
    <location>
        <begin position="47"/>
        <end position="57"/>
    </location>
</feature>
<dbReference type="Gene3D" id="2.30.22.10">
    <property type="entry name" value="Head domain of nucleotide exchange factor GrpE"/>
    <property type="match status" value="1"/>
</dbReference>
<dbReference type="SUPFAM" id="SSF51064">
    <property type="entry name" value="Head domain of nucleotide exchange factor GrpE"/>
    <property type="match status" value="1"/>
</dbReference>
<dbReference type="Proteomes" id="UP000483802">
    <property type="component" value="Unassembled WGS sequence"/>
</dbReference>